<dbReference type="InterPro" id="IPR043165">
    <property type="entry name" value="TruD_insert_sf"/>
</dbReference>
<gene>
    <name evidence="4" type="primary">truD</name>
    <name evidence="6" type="ORF">SAMN05216289_101124</name>
</gene>
<organism evidence="6 7">
    <name type="scientific">Dokdonella immobilis</name>
    <dbReference type="NCBI Taxonomy" id="578942"/>
    <lineage>
        <taxon>Bacteria</taxon>
        <taxon>Pseudomonadati</taxon>
        <taxon>Pseudomonadota</taxon>
        <taxon>Gammaproteobacteria</taxon>
        <taxon>Lysobacterales</taxon>
        <taxon>Rhodanobacteraceae</taxon>
        <taxon>Dokdonella</taxon>
    </lineage>
</organism>
<reference evidence="6 7" key="1">
    <citation type="submission" date="2016-10" db="EMBL/GenBank/DDBJ databases">
        <authorList>
            <person name="de Groot N.N."/>
        </authorList>
    </citation>
    <scope>NUCLEOTIDE SEQUENCE [LARGE SCALE GENOMIC DNA]</scope>
    <source>
        <strain evidence="6 7">CGMCC 1.7659</strain>
    </source>
</reference>
<keyword evidence="7" id="KW-1185">Reference proteome</keyword>
<evidence type="ECO:0000313" key="7">
    <source>
        <dbReference type="Proteomes" id="UP000198575"/>
    </source>
</evidence>
<protein>
    <recommendedName>
        <fullName evidence="4">tRNA pseudouridine synthase D</fullName>
        <ecNumber evidence="4">5.4.99.27</ecNumber>
    </recommendedName>
    <alternativeName>
        <fullName evidence="4">tRNA pseudouridine(13) synthase</fullName>
    </alternativeName>
    <alternativeName>
        <fullName evidence="4">tRNA pseudouridylate synthase D</fullName>
    </alternativeName>
    <alternativeName>
        <fullName evidence="4">tRNA-uridine isomerase D</fullName>
    </alternativeName>
</protein>
<dbReference type="InterPro" id="IPR050170">
    <property type="entry name" value="TruD_pseudoU_synthase"/>
</dbReference>
<evidence type="ECO:0000256" key="1">
    <source>
        <dbReference type="ARBA" id="ARBA00007953"/>
    </source>
</evidence>
<dbReference type="AlphaFoldDB" id="A0A1I4V4X5"/>
<dbReference type="InterPro" id="IPR042214">
    <property type="entry name" value="TruD_catalytic"/>
</dbReference>
<name>A0A1I4V4X5_9GAMM</name>
<dbReference type="Gene3D" id="3.30.2350.20">
    <property type="entry name" value="TruD, catalytic domain"/>
    <property type="match status" value="1"/>
</dbReference>
<dbReference type="Gene3D" id="3.30.2340.10">
    <property type="entry name" value="TruD, insertion domain"/>
    <property type="match status" value="1"/>
</dbReference>
<dbReference type="InterPro" id="IPR011760">
    <property type="entry name" value="PsdUridine_synth_TruD_insert"/>
</dbReference>
<dbReference type="PROSITE" id="PS50984">
    <property type="entry name" value="TRUD"/>
    <property type="match status" value="1"/>
</dbReference>
<dbReference type="NCBIfam" id="NF002153">
    <property type="entry name" value="PRK00984.1-2"/>
    <property type="match status" value="1"/>
</dbReference>
<dbReference type="PANTHER" id="PTHR47811">
    <property type="entry name" value="TRNA PSEUDOURIDINE SYNTHASE D"/>
    <property type="match status" value="1"/>
</dbReference>
<dbReference type="RefSeq" id="WP_092403946.1">
    <property type="nucleotide sequence ID" value="NZ_FOVF01000001.1"/>
</dbReference>
<dbReference type="SUPFAM" id="SSF55120">
    <property type="entry name" value="Pseudouridine synthase"/>
    <property type="match status" value="1"/>
</dbReference>
<dbReference type="PROSITE" id="PS01268">
    <property type="entry name" value="UPF0024"/>
    <property type="match status" value="1"/>
</dbReference>
<dbReference type="EMBL" id="FOVF01000001">
    <property type="protein sequence ID" value="SFM96218.1"/>
    <property type="molecule type" value="Genomic_DNA"/>
</dbReference>
<dbReference type="GO" id="GO:0031119">
    <property type="term" value="P:tRNA pseudouridine synthesis"/>
    <property type="evidence" value="ECO:0007669"/>
    <property type="project" value="UniProtKB-UniRule"/>
</dbReference>
<feature type="active site" description="Nucleophile" evidence="4">
    <location>
        <position position="77"/>
    </location>
</feature>
<evidence type="ECO:0000256" key="4">
    <source>
        <dbReference type="HAMAP-Rule" id="MF_01082"/>
    </source>
</evidence>
<keyword evidence="2 4" id="KW-0819">tRNA processing</keyword>
<evidence type="ECO:0000259" key="5">
    <source>
        <dbReference type="PROSITE" id="PS50984"/>
    </source>
</evidence>
<dbReference type="CDD" id="cd02575">
    <property type="entry name" value="PseudoU_synth_EcTruD"/>
    <property type="match status" value="1"/>
</dbReference>
<comment type="function">
    <text evidence="4">Responsible for synthesis of pseudouridine from uracil-13 in transfer RNAs.</text>
</comment>
<evidence type="ECO:0000256" key="2">
    <source>
        <dbReference type="ARBA" id="ARBA00022694"/>
    </source>
</evidence>
<proteinExistence type="inferred from homology"/>
<dbReference type="GO" id="GO:0005829">
    <property type="term" value="C:cytosol"/>
    <property type="evidence" value="ECO:0007669"/>
    <property type="project" value="TreeGrafter"/>
</dbReference>
<dbReference type="InterPro" id="IPR020119">
    <property type="entry name" value="PsdUridine_synth_TruD_CS"/>
</dbReference>
<dbReference type="EC" id="5.4.99.27" evidence="4"/>
<dbReference type="Pfam" id="PF01142">
    <property type="entry name" value="TruD"/>
    <property type="match status" value="2"/>
</dbReference>
<dbReference type="PANTHER" id="PTHR47811:SF1">
    <property type="entry name" value="TRNA PSEUDOURIDINE SYNTHASE D"/>
    <property type="match status" value="1"/>
</dbReference>
<comment type="catalytic activity">
    <reaction evidence="4">
        <text>uridine(13) in tRNA = pseudouridine(13) in tRNA</text>
        <dbReference type="Rhea" id="RHEA:42540"/>
        <dbReference type="Rhea" id="RHEA-COMP:10105"/>
        <dbReference type="Rhea" id="RHEA-COMP:10106"/>
        <dbReference type="ChEBI" id="CHEBI:65314"/>
        <dbReference type="ChEBI" id="CHEBI:65315"/>
        <dbReference type="EC" id="5.4.99.27"/>
    </reaction>
</comment>
<comment type="similarity">
    <text evidence="1 4">Belongs to the pseudouridine synthase TruD family.</text>
</comment>
<evidence type="ECO:0000313" key="6">
    <source>
        <dbReference type="EMBL" id="SFM96218.1"/>
    </source>
</evidence>
<feature type="domain" description="TRUD" evidence="5">
    <location>
        <begin position="153"/>
        <end position="309"/>
    </location>
</feature>
<dbReference type="GO" id="GO:0003723">
    <property type="term" value="F:RNA binding"/>
    <property type="evidence" value="ECO:0007669"/>
    <property type="project" value="InterPro"/>
</dbReference>
<dbReference type="Proteomes" id="UP000198575">
    <property type="component" value="Unassembled WGS sequence"/>
</dbReference>
<dbReference type="InterPro" id="IPR001656">
    <property type="entry name" value="PsdUridine_synth_TruD"/>
</dbReference>
<keyword evidence="3 4" id="KW-0413">Isomerase</keyword>
<dbReference type="STRING" id="578942.SAMN05216289_101124"/>
<evidence type="ECO:0000256" key="3">
    <source>
        <dbReference type="ARBA" id="ARBA00023235"/>
    </source>
</evidence>
<dbReference type="InterPro" id="IPR020103">
    <property type="entry name" value="PsdUridine_synth_cat_dom_sf"/>
</dbReference>
<dbReference type="OrthoDB" id="1550679at2"/>
<dbReference type="GO" id="GO:0160150">
    <property type="term" value="F:tRNA pseudouridine(13) synthase activity"/>
    <property type="evidence" value="ECO:0007669"/>
    <property type="project" value="UniProtKB-EC"/>
</dbReference>
<accession>A0A1I4V4X5</accession>
<sequence>MTELAFAHGGPPLSGRLRVSPEDFEVEEILGFEADGHGEHALLWIEKREANTEWVARQLAAFAGVAPLAVGFSGLKDRHALTRQAFSVQLPGRADPDWSALQVQDVRVLEARRHSRKLKRGVHAGNRFRIRLHEVQGSRAETDRRLGAIAAHGVPNYFGEQRFGRGGENLRAARALFSGARMHRSQRAFALSAARSHLFNRALDQRVSAGSWNRALDGEVWMLAGSHSIFGPQPLDDILLQRLLEFDIDPTGPLWGRGELRSAAQVAELEEAVAASDPTLAQGLAGEGLRQERRSLRLRAEGLRHSWAEDRSLLLEFTLPSGAFATSVVRELCAYASVASGSSG</sequence>
<dbReference type="HAMAP" id="MF_01082">
    <property type="entry name" value="TruD"/>
    <property type="match status" value="1"/>
</dbReference>